<proteinExistence type="predicted"/>
<dbReference type="Proteomes" id="UP000194236">
    <property type="component" value="Unassembled WGS sequence"/>
</dbReference>
<comment type="caution">
    <text evidence="1">The sequence shown here is derived from an EMBL/GenBank/DDBJ whole genome shotgun (WGS) entry which is preliminary data.</text>
</comment>
<keyword evidence="2" id="KW-1185">Reference proteome</keyword>
<accession>A0A1Y3B111</accession>
<evidence type="ECO:0000313" key="2">
    <source>
        <dbReference type="Proteomes" id="UP000194236"/>
    </source>
</evidence>
<dbReference type="EMBL" id="MUJZ01050321">
    <property type="protein sequence ID" value="OTF73744.1"/>
    <property type="molecule type" value="Genomic_DNA"/>
</dbReference>
<gene>
    <name evidence="1" type="ORF">BLA29_011203</name>
</gene>
<reference evidence="1 2" key="1">
    <citation type="submission" date="2017-03" db="EMBL/GenBank/DDBJ databases">
        <title>Genome Survey of Euroglyphus maynei.</title>
        <authorList>
            <person name="Arlian L.G."/>
            <person name="Morgan M.S."/>
            <person name="Rider S.D."/>
        </authorList>
    </citation>
    <scope>NUCLEOTIDE SEQUENCE [LARGE SCALE GENOMIC DNA]</scope>
    <source>
        <strain evidence="1">Arlian Lab</strain>
        <tissue evidence="1">Whole body</tissue>
    </source>
</reference>
<evidence type="ECO:0000313" key="1">
    <source>
        <dbReference type="EMBL" id="OTF73744.1"/>
    </source>
</evidence>
<dbReference type="AlphaFoldDB" id="A0A1Y3B111"/>
<protein>
    <submittedName>
        <fullName evidence="1">Uncharacterized protein</fullName>
    </submittedName>
</protein>
<organism evidence="1 2">
    <name type="scientific">Euroglyphus maynei</name>
    <name type="common">Mayne's house dust mite</name>
    <dbReference type="NCBI Taxonomy" id="6958"/>
    <lineage>
        <taxon>Eukaryota</taxon>
        <taxon>Metazoa</taxon>
        <taxon>Ecdysozoa</taxon>
        <taxon>Arthropoda</taxon>
        <taxon>Chelicerata</taxon>
        <taxon>Arachnida</taxon>
        <taxon>Acari</taxon>
        <taxon>Acariformes</taxon>
        <taxon>Sarcoptiformes</taxon>
        <taxon>Astigmata</taxon>
        <taxon>Psoroptidia</taxon>
        <taxon>Analgoidea</taxon>
        <taxon>Pyroglyphidae</taxon>
        <taxon>Pyroglyphinae</taxon>
        <taxon>Euroglyphus</taxon>
    </lineage>
</organism>
<sequence length="138" mass="15670">MAFKFPARRSSNHHSSLVQKPIYPLRPMIPSLLPHPLPPPPPLPNMPIDPIISANFFNNNDNNFFQRQFGGNCSSYMNQRFNGFSPSFIPNPFNPPSINTIPFITNHHNSPNNSFVGFSPNTIYNNQMNNTFKVIIIC</sequence>
<name>A0A1Y3B111_EURMA</name>